<dbReference type="GO" id="GO:0016787">
    <property type="term" value="F:hydrolase activity"/>
    <property type="evidence" value="ECO:0007669"/>
    <property type="project" value="UniProtKB-KW"/>
</dbReference>
<dbReference type="EMBL" id="MN175499">
    <property type="protein sequence ID" value="QID06093.1"/>
    <property type="molecule type" value="Genomic_DNA"/>
</dbReference>
<evidence type="ECO:0000313" key="2">
    <source>
        <dbReference type="EMBL" id="QID06093.1"/>
    </source>
</evidence>
<dbReference type="CDD" id="cd00077">
    <property type="entry name" value="HDc"/>
    <property type="match status" value="1"/>
</dbReference>
<protein>
    <submittedName>
        <fullName evidence="2">Putative Hd phosphohydrolase</fullName>
    </submittedName>
</protein>
<reference evidence="2" key="1">
    <citation type="submission" date="2019-07" db="EMBL/GenBank/DDBJ databases">
        <title>The discovery of a new lineage B mimivirus raises questions about particles surface fibrils.</title>
        <authorList>
            <person name="Silva L.K.S."/>
            <person name="Rodrigues R.A.L."/>
            <person name="Andrade A.C.S.P."/>
            <person name="Hikida H."/>
            <person name="Andreani J."/>
            <person name="Levasseur A."/>
            <person name="La Scola B."/>
            <person name="Abrahao J.S."/>
        </authorList>
    </citation>
    <scope>NUCLEOTIDE SEQUENCE</scope>
    <source>
        <strain evidence="2">B60</strain>
    </source>
</reference>
<dbReference type="Pfam" id="PF01966">
    <property type="entry name" value="HD"/>
    <property type="match status" value="1"/>
</dbReference>
<proteinExistence type="predicted"/>
<organism evidence="2">
    <name type="scientific">Borely moumouvirus</name>
    <dbReference type="NCBI Taxonomy" id="2712067"/>
    <lineage>
        <taxon>Viruses</taxon>
        <taxon>Varidnaviria</taxon>
        <taxon>Bamfordvirae</taxon>
        <taxon>Nucleocytoviricota</taxon>
        <taxon>Megaviricetes</taxon>
        <taxon>Imitervirales</taxon>
        <taxon>Mimiviridae</taxon>
        <taxon>Megamimivirinae</taxon>
        <taxon>Moumouvirus</taxon>
    </lineage>
</organism>
<dbReference type="InterPro" id="IPR003607">
    <property type="entry name" value="HD/PDEase_dom"/>
</dbReference>
<dbReference type="SUPFAM" id="SSF109604">
    <property type="entry name" value="HD-domain/PDEase-like"/>
    <property type="match status" value="1"/>
</dbReference>
<dbReference type="Gene3D" id="1.10.3210.10">
    <property type="entry name" value="Hypothetical protein af1432"/>
    <property type="match status" value="1"/>
</dbReference>
<keyword evidence="2" id="KW-0378">Hydrolase</keyword>
<name>A0A6G6ACD2_9VIRU</name>
<accession>A0A6G6ACD2</accession>
<feature type="domain" description="HD" evidence="1">
    <location>
        <begin position="31"/>
        <end position="108"/>
    </location>
</feature>
<dbReference type="InterPro" id="IPR006674">
    <property type="entry name" value="HD_domain"/>
</dbReference>
<dbReference type="InterPro" id="IPR052567">
    <property type="entry name" value="OP_Dioxygenase"/>
</dbReference>
<evidence type="ECO:0000259" key="1">
    <source>
        <dbReference type="Pfam" id="PF01966"/>
    </source>
</evidence>
<dbReference type="PANTHER" id="PTHR40202">
    <property type="match status" value="1"/>
</dbReference>
<sequence length="188" mass="22024">MDIEQTVDQIIDLYNKYGGSDYIGENLTQLEHMTKAAMLAEEYGETETIILACFLHDIGHLIEINNESVKMDNLGVLNHESIGREYLLNHGFSEELANLVGNHVRSKRYLVTKFPDYINKLSDASRQTLKYQNNYMSVDEMTEFENDLSFTDSLKIRFYDDQSKIVTRELKSLDYYRRLMINHLKNNY</sequence>
<dbReference type="PANTHER" id="PTHR40202:SF1">
    <property type="entry name" value="HD DOMAIN-CONTAINING PROTEIN"/>
    <property type="match status" value="1"/>
</dbReference>